<evidence type="ECO:0000313" key="2">
    <source>
        <dbReference type="EMBL" id="KAF9758648.1"/>
    </source>
</evidence>
<dbReference type="EMBL" id="JADCTT010000001">
    <property type="protein sequence ID" value="KAF9758648.1"/>
    <property type="molecule type" value="Genomic_DNA"/>
</dbReference>
<feature type="signal peptide" evidence="1">
    <location>
        <begin position="1"/>
        <end position="31"/>
    </location>
</feature>
<protein>
    <submittedName>
        <fullName evidence="2">Uncharacterized protein</fullName>
    </submittedName>
</protein>
<proteinExistence type="predicted"/>
<name>A0A8H7TVQ7_BIOOC</name>
<comment type="caution">
    <text evidence="2">The sequence shown here is derived from an EMBL/GenBank/DDBJ whole genome shotgun (WGS) entry which is preliminary data.</text>
</comment>
<evidence type="ECO:0000313" key="3">
    <source>
        <dbReference type="Proteomes" id="UP000616885"/>
    </source>
</evidence>
<dbReference type="AlphaFoldDB" id="A0A8H7TVQ7"/>
<keyword evidence="1" id="KW-0732">Signal</keyword>
<evidence type="ECO:0000256" key="1">
    <source>
        <dbReference type="SAM" id="SignalP"/>
    </source>
</evidence>
<feature type="chain" id="PRO_5034998760" evidence="1">
    <location>
        <begin position="32"/>
        <end position="222"/>
    </location>
</feature>
<sequence>MLLPSTLLAKSPSNKMRFASLFLFGCALVSAATTPTDKIVKKLQKIEKLSQDAIPKVNKLTVEDGNRLNETSGRFQNIFKAFDKIYDVSGEVTAIIVGLPSPFDADGSAAVRDAFSLLQIAHSDFLSALIDKSDLYSANNAVKAAVTERVNIVSSEAINMSLGIAILDKSTAADGRVITKLRGSLARDIQAVRRYYRTRGVAVMGLSVVAPRRDGNTRFLSC</sequence>
<reference evidence="2" key="1">
    <citation type="submission" date="2020-10" db="EMBL/GenBank/DDBJ databases">
        <title>High-Quality Genome Resource of Clonostachys rosea strain S41 by Oxford Nanopore Long-Read Sequencing.</title>
        <authorList>
            <person name="Wang H."/>
        </authorList>
    </citation>
    <scope>NUCLEOTIDE SEQUENCE</scope>
    <source>
        <strain evidence="2">S41</strain>
    </source>
</reference>
<dbReference type="Proteomes" id="UP000616885">
    <property type="component" value="Unassembled WGS sequence"/>
</dbReference>
<accession>A0A8H7TVQ7</accession>
<organism evidence="2 3">
    <name type="scientific">Bionectria ochroleuca</name>
    <name type="common">Gliocladium roseum</name>
    <dbReference type="NCBI Taxonomy" id="29856"/>
    <lineage>
        <taxon>Eukaryota</taxon>
        <taxon>Fungi</taxon>
        <taxon>Dikarya</taxon>
        <taxon>Ascomycota</taxon>
        <taxon>Pezizomycotina</taxon>
        <taxon>Sordariomycetes</taxon>
        <taxon>Hypocreomycetidae</taxon>
        <taxon>Hypocreales</taxon>
        <taxon>Bionectriaceae</taxon>
        <taxon>Clonostachys</taxon>
    </lineage>
</organism>
<gene>
    <name evidence="2" type="ORF">IM811_000342</name>
</gene>